<evidence type="ECO:0000256" key="2">
    <source>
        <dbReference type="ARBA" id="ARBA00004818"/>
    </source>
</evidence>
<dbReference type="EMBL" id="JACNIG010000240">
    <property type="protein sequence ID" value="MBC8432651.1"/>
    <property type="molecule type" value="Genomic_DNA"/>
</dbReference>
<reference evidence="5 6" key="1">
    <citation type="submission" date="2020-08" db="EMBL/GenBank/DDBJ databases">
        <title>Bridging the membrane lipid divide: bacteria of the FCB group superphylum have the potential to synthesize archaeal ether lipids.</title>
        <authorList>
            <person name="Villanueva L."/>
            <person name="Von Meijenfeldt F.A.B."/>
            <person name="Westbye A.B."/>
            <person name="Yadav S."/>
            <person name="Hopmans E.C."/>
            <person name="Dutilh B.E."/>
            <person name="Sinninghe Damste J.S."/>
        </authorList>
    </citation>
    <scope>NUCLEOTIDE SEQUENCE [LARGE SCALE GENOMIC DNA]</scope>
    <source>
        <strain evidence="5">NIOZ-UU17</strain>
    </source>
</reference>
<evidence type="ECO:0000256" key="1">
    <source>
        <dbReference type="ARBA" id="ARBA00000830"/>
    </source>
</evidence>
<dbReference type="GO" id="GO:0005829">
    <property type="term" value="C:cytosol"/>
    <property type="evidence" value="ECO:0007669"/>
    <property type="project" value="TreeGrafter"/>
</dbReference>
<name>A0A8J6TMK6_9BACT</name>
<keyword evidence="5" id="KW-0378">Hydrolase</keyword>
<evidence type="ECO:0000256" key="3">
    <source>
        <dbReference type="ARBA" id="ARBA00006171"/>
    </source>
</evidence>
<dbReference type="EC" id="3.1.3.18" evidence="4"/>
<dbReference type="SFLD" id="SFLDG01129">
    <property type="entry name" value="C1.5:_HAD__Beta-PGM__Phosphata"/>
    <property type="match status" value="1"/>
</dbReference>
<dbReference type="InterPro" id="IPR023214">
    <property type="entry name" value="HAD_sf"/>
</dbReference>
<dbReference type="Gene3D" id="3.40.50.1000">
    <property type="entry name" value="HAD superfamily/HAD-like"/>
    <property type="match status" value="1"/>
</dbReference>
<comment type="similarity">
    <text evidence="3">Belongs to the HAD-like hydrolase superfamily. CbbY/CbbZ/Gph/YieH family.</text>
</comment>
<gene>
    <name evidence="5" type="ORF">H8D96_12130</name>
</gene>
<dbReference type="GO" id="GO:0006281">
    <property type="term" value="P:DNA repair"/>
    <property type="evidence" value="ECO:0007669"/>
    <property type="project" value="TreeGrafter"/>
</dbReference>
<evidence type="ECO:0000313" key="5">
    <source>
        <dbReference type="EMBL" id="MBC8432651.1"/>
    </source>
</evidence>
<dbReference type="SFLD" id="SFLDS00003">
    <property type="entry name" value="Haloacid_Dehalogenase"/>
    <property type="match status" value="1"/>
</dbReference>
<dbReference type="InterPro" id="IPR041492">
    <property type="entry name" value="HAD_2"/>
</dbReference>
<comment type="catalytic activity">
    <reaction evidence="1">
        <text>2-phosphoglycolate + H2O = glycolate + phosphate</text>
        <dbReference type="Rhea" id="RHEA:14369"/>
        <dbReference type="ChEBI" id="CHEBI:15377"/>
        <dbReference type="ChEBI" id="CHEBI:29805"/>
        <dbReference type="ChEBI" id="CHEBI:43474"/>
        <dbReference type="ChEBI" id="CHEBI:58033"/>
        <dbReference type="EC" id="3.1.3.18"/>
    </reaction>
</comment>
<proteinExistence type="inferred from homology"/>
<sequence>MKNIEVVAFDCDGVMFDTINANRAYYNKILEHFSQPAMTPQQLAYSHMHTADQSIAHLFPDTKSFEAAQTYRKQMSYLPFLSCMEMEPHLKPLIAKLKPRYKTAVATNRSDTMDRVITEHGLEGYFDLIVSACDVAHPKPDPDALIRIIDYFKIDSAQLLYIGDSQLDEMATKAADAVFVAYKNESLSAKFYINSLKEIETILSVS</sequence>
<dbReference type="GO" id="GO:0008967">
    <property type="term" value="F:phosphoglycolate phosphatase activity"/>
    <property type="evidence" value="ECO:0007669"/>
    <property type="project" value="UniProtKB-EC"/>
</dbReference>
<dbReference type="InterPro" id="IPR036412">
    <property type="entry name" value="HAD-like_sf"/>
</dbReference>
<dbReference type="InterPro" id="IPR006439">
    <property type="entry name" value="HAD-SF_hydro_IA"/>
</dbReference>
<comment type="pathway">
    <text evidence="2">Organic acid metabolism; glycolate biosynthesis; glycolate from 2-phosphoglycolate: step 1/1.</text>
</comment>
<organism evidence="5 6">
    <name type="scientific">Candidatus Desulfatibia vada</name>
    <dbReference type="NCBI Taxonomy" id="2841696"/>
    <lineage>
        <taxon>Bacteria</taxon>
        <taxon>Pseudomonadati</taxon>
        <taxon>Thermodesulfobacteriota</taxon>
        <taxon>Desulfobacteria</taxon>
        <taxon>Desulfobacterales</taxon>
        <taxon>Desulfobacterales incertae sedis</taxon>
        <taxon>Candidatus Desulfatibia</taxon>
    </lineage>
</organism>
<dbReference type="PANTHER" id="PTHR43434:SF1">
    <property type="entry name" value="PHOSPHOGLYCOLATE PHOSPHATASE"/>
    <property type="match status" value="1"/>
</dbReference>
<dbReference type="PANTHER" id="PTHR43434">
    <property type="entry name" value="PHOSPHOGLYCOLATE PHOSPHATASE"/>
    <property type="match status" value="1"/>
</dbReference>
<dbReference type="InterPro" id="IPR050155">
    <property type="entry name" value="HAD-like_hydrolase_sf"/>
</dbReference>
<dbReference type="Pfam" id="PF13419">
    <property type="entry name" value="HAD_2"/>
    <property type="match status" value="1"/>
</dbReference>
<dbReference type="AlphaFoldDB" id="A0A8J6TMK6"/>
<protein>
    <recommendedName>
        <fullName evidence="4">phosphoglycolate phosphatase</fullName>
        <ecNumber evidence="4">3.1.3.18</ecNumber>
    </recommendedName>
</protein>
<accession>A0A8J6TMK6</accession>
<evidence type="ECO:0000256" key="4">
    <source>
        <dbReference type="ARBA" id="ARBA00013078"/>
    </source>
</evidence>
<dbReference type="Gene3D" id="1.10.150.240">
    <property type="entry name" value="Putative phosphatase, domain 2"/>
    <property type="match status" value="1"/>
</dbReference>
<dbReference type="NCBIfam" id="TIGR01549">
    <property type="entry name" value="HAD-SF-IA-v1"/>
    <property type="match status" value="1"/>
</dbReference>
<comment type="caution">
    <text evidence="5">The sequence shown here is derived from an EMBL/GenBank/DDBJ whole genome shotgun (WGS) entry which is preliminary data.</text>
</comment>
<evidence type="ECO:0000313" key="6">
    <source>
        <dbReference type="Proteomes" id="UP000605201"/>
    </source>
</evidence>
<dbReference type="InterPro" id="IPR023198">
    <property type="entry name" value="PGP-like_dom2"/>
</dbReference>
<dbReference type="Proteomes" id="UP000605201">
    <property type="component" value="Unassembled WGS sequence"/>
</dbReference>
<dbReference type="SUPFAM" id="SSF56784">
    <property type="entry name" value="HAD-like"/>
    <property type="match status" value="1"/>
</dbReference>